<reference evidence="2 3" key="1">
    <citation type="submission" date="2019-03" db="EMBL/GenBank/DDBJ databases">
        <title>Deep-cultivation of Planctomycetes and their phenomic and genomic characterization uncovers novel biology.</title>
        <authorList>
            <person name="Wiegand S."/>
            <person name="Jogler M."/>
            <person name="Boedeker C."/>
            <person name="Pinto D."/>
            <person name="Vollmers J."/>
            <person name="Rivas-Marin E."/>
            <person name="Kohn T."/>
            <person name="Peeters S.H."/>
            <person name="Heuer A."/>
            <person name="Rast P."/>
            <person name="Oberbeckmann S."/>
            <person name="Bunk B."/>
            <person name="Jeske O."/>
            <person name="Meyerdierks A."/>
            <person name="Storesund J.E."/>
            <person name="Kallscheuer N."/>
            <person name="Luecker S."/>
            <person name="Lage O.M."/>
            <person name="Pohl T."/>
            <person name="Merkel B.J."/>
            <person name="Hornburger P."/>
            <person name="Mueller R.-W."/>
            <person name="Bruemmer F."/>
            <person name="Labrenz M."/>
            <person name="Spormann A.M."/>
            <person name="Op den Camp H."/>
            <person name="Overmann J."/>
            <person name="Amann R."/>
            <person name="Jetten M.S.M."/>
            <person name="Mascher T."/>
            <person name="Medema M.H."/>
            <person name="Devos D.P."/>
            <person name="Kaster A.-K."/>
            <person name="Ovreas L."/>
            <person name="Rohde M."/>
            <person name="Galperin M.Y."/>
            <person name="Jogler C."/>
        </authorList>
    </citation>
    <scope>NUCLEOTIDE SEQUENCE [LARGE SCALE GENOMIC DNA]</scope>
    <source>
        <strain evidence="2 3">V144</strain>
    </source>
</reference>
<evidence type="ECO:0000256" key="1">
    <source>
        <dbReference type="SAM" id="Phobius"/>
    </source>
</evidence>
<keyword evidence="1" id="KW-1133">Transmembrane helix</keyword>
<dbReference type="PANTHER" id="PTHR21180:SF32">
    <property type="entry name" value="ENDONUCLEASE_EXONUCLEASE_PHOSPHATASE FAMILY DOMAIN-CONTAINING PROTEIN 1"/>
    <property type="match status" value="1"/>
</dbReference>
<sequence length="130" mass="15040">MQEEHPEETPKPFLGLQRDDQFFLGTLLITILVLAVIYIGQLSRWGTEPIEIKRQNHLPYDYQIDINKATWVEFAQLKGIGPVLGKRIVAYRDEHGPFQSIDDLLMVKNIGPVKLKENRIYFKPIPISPE</sequence>
<dbReference type="SUPFAM" id="SSF47781">
    <property type="entry name" value="RuvA domain 2-like"/>
    <property type="match status" value="1"/>
</dbReference>
<evidence type="ECO:0000313" key="3">
    <source>
        <dbReference type="Proteomes" id="UP000318704"/>
    </source>
</evidence>
<dbReference type="Gene3D" id="1.10.150.280">
    <property type="entry name" value="AF1531-like domain"/>
    <property type="match status" value="1"/>
</dbReference>
<dbReference type="Proteomes" id="UP000318704">
    <property type="component" value="Chromosome"/>
</dbReference>
<dbReference type="AlphaFoldDB" id="A0A517VVD6"/>
<keyword evidence="1" id="KW-0812">Transmembrane</keyword>
<dbReference type="InterPro" id="IPR010994">
    <property type="entry name" value="RuvA_2-like"/>
</dbReference>
<organism evidence="2 3">
    <name type="scientific">Gimesia aquarii</name>
    <dbReference type="NCBI Taxonomy" id="2527964"/>
    <lineage>
        <taxon>Bacteria</taxon>
        <taxon>Pseudomonadati</taxon>
        <taxon>Planctomycetota</taxon>
        <taxon>Planctomycetia</taxon>
        <taxon>Planctomycetales</taxon>
        <taxon>Planctomycetaceae</taxon>
        <taxon>Gimesia</taxon>
    </lineage>
</organism>
<gene>
    <name evidence="2" type="primary">comEA</name>
    <name evidence="2" type="ORF">V144x_24550</name>
</gene>
<dbReference type="Pfam" id="PF12836">
    <property type="entry name" value="HHH_3"/>
    <property type="match status" value="1"/>
</dbReference>
<dbReference type="PANTHER" id="PTHR21180">
    <property type="entry name" value="ENDONUCLEASE/EXONUCLEASE/PHOSPHATASE FAMILY DOMAIN-CONTAINING PROTEIN 1"/>
    <property type="match status" value="1"/>
</dbReference>
<accession>A0A517VVD6</accession>
<dbReference type="KEGG" id="gaw:V144x_24550"/>
<protein>
    <submittedName>
        <fullName evidence="2">ComE operon protein 1</fullName>
    </submittedName>
</protein>
<keyword evidence="1" id="KW-0472">Membrane</keyword>
<dbReference type="RefSeq" id="WP_144985372.1">
    <property type="nucleotide sequence ID" value="NZ_CP037920.1"/>
</dbReference>
<name>A0A517VVD6_9PLAN</name>
<proteinExistence type="predicted"/>
<dbReference type="EMBL" id="CP037920">
    <property type="protein sequence ID" value="QDT96984.1"/>
    <property type="molecule type" value="Genomic_DNA"/>
</dbReference>
<dbReference type="InterPro" id="IPR051675">
    <property type="entry name" value="Endo/Exo/Phosphatase_dom_1"/>
</dbReference>
<evidence type="ECO:0000313" key="2">
    <source>
        <dbReference type="EMBL" id="QDT96984.1"/>
    </source>
</evidence>
<feature type="transmembrane region" description="Helical" evidence="1">
    <location>
        <begin position="22"/>
        <end position="40"/>
    </location>
</feature>